<dbReference type="AlphaFoldDB" id="A0AAV4C7L5"/>
<dbReference type="Proteomes" id="UP000735302">
    <property type="component" value="Unassembled WGS sequence"/>
</dbReference>
<organism evidence="1 2">
    <name type="scientific">Plakobranchus ocellatus</name>
    <dbReference type="NCBI Taxonomy" id="259542"/>
    <lineage>
        <taxon>Eukaryota</taxon>
        <taxon>Metazoa</taxon>
        <taxon>Spiralia</taxon>
        <taxon>Lophotrochozoa</taxon>
        <taxon>Mollusca</taxon>
        <taxon>Gastropoda</taxon>
        <taxon>Heterobranchia</taxon>
        <taxon>Euthyneura</taxon>
        <taxon>Panpulmonata</taxon>
        <taxon>Sacoglossa</taxon>
        <taxon>Placobranchoidea</taxon>
        <taxon>Plakobranchidae</taxon>
        <taxon>Plakobranchus</taxon>
    </lineage>
</organism>
<dbReference type="EMBL" id="BLXT01005967">
    <property type="protein sequence ID" value="GFO27863.1"/>
    <property type="molecule type" value="Genomic_DNA"/>
</dbReference>
<proteinExistence type="predicted"/>
<gene>
    <name evidence="1" type="ORF">PoB_005436800</name>
</gene>
<sequence>MAMITRWCKFCYLETSSSLEHIEWRQKERQSEEKQDGEDIKMKRNICRDTSVCTWSGLMEKIGEQLIQVASQKTNGNYGVRQTGFDMALVSDFQAIV</sequence>
<name>A0AAV4C7L5_9GAST</name>
<keyword evidence="2" id="KW-1185">Reference proteome</keyword>
<evidence type="ECO:0000313" key="1">
    <source>
        <dbReference type="EMBL" id="GFO27863.1"/>
    </source>
</evidence>
<protein>
    <submittedName>
        <fullName evidence="1">Uncharacterized protein</fullName>
    </submittedName>
</protein>
<reference evidence="1 2" key="1">
    <citation type="journal article" date="2021" name="Elife">
        <title>Chloroplast acquisition without the gene transfer in kleptoplastic sea slugs, Plakobranchus ocellatus.</title>
        <authorList>
            <person name="Maeda T."/>
            <person name="Takahashi S."/>
            <person name="Yoshida T."/>
            <person name="Shimamura S."/>
            <person name="Takaki Y."/>
            <person name="Nagai Y."/>
            <person name="Toyoda A."/>
            <person name="Suzuki Y."/>
            <person name="Arimoto A."/>
            <person name="Ishii H."/>
            <person name="Satoh N."/>
            <person name="Nishiyama T."/>
            <person name="Hasebe M."/>
            <person name="Maruyama T."/>
            <person name="Minagawa J."/>
            <person name="Obokata J."/>
            <person name="Shigenobu S."/>
        </authorList>
    </citation>
    <scope>NUCLEOTIDE SEQUENCE [LARGE SCALE GENOMIC DNA]</scope>
</reference>
<accession>A0AAV4C7L5</accession>
<comment type="caution">
    <text evidence="1">The sequence shown here is derived from an EMBL/GenBank/DDBJ whole genome shotgun (WGS) entry which is preliminary data.</text>
</comment>
<evidence type="ECO:0000313" key="2">
    <source>
        <dbReference type="Proteomes" id="UP000735302"/>
    </source>
</evidence>